<evidence type="ECO:0000256" key="4">
    <source>
        <dbReference type="ARBA" id="ARBA00022598"/>
    </source>
</evidence>
<dbReference type="FunFam" id="3.30.200.20:FF:000199">
    <property type="entry name" value="Phosphoribosylaminoimidazole-succinocarboxamide synthase"/>
    <property type="match status" value="1"/>
</dbReference>
<dbReference type="GO" id="GO:0004639">
    <property type="term" value="F:phosphoribosylaminoimidazolesuccinocarboxamide synthase activity"/>
    <property type="evidence" value="ECO:0007669"/>
    <property type="project" value="UniProtKB-EC"/>
</dbReference>
<dbReference type="GO" id="GO:0009570">
    <property type="term" value="C:chloroplast stroma"/>
    <property type="evidence" value="ECO:0007669"/>
    <property type="project" value="TreeGrafter"/>
</dbReference>
<dbReference type="EMBL" id="JAUUTY010000005">
    <property type="protein sequence ID" value="KAK1631445.1"/>
    <property type="molecule type" value="Genomic_DNA"/>
</dbReference>
<dbReference type="FunFam" id="3.30.470.20:FF:000015">
    <property type="entry name" value="Phosphoribosylaminoimidazole-succinocarboxamide synthase"/>
    <property type="match status" value="1"/>
</dbReference>
<evidence type="ECO:0000313" key="14">
    <source>
        <dbReference type="Proteomes" id="UP001231189"/>
    </source>
</evidence>
<dbReference type="Gene3D" id="3.30.470.20">
    <property type="entry name" value="ATP-grasp fold, B domain"/>
    <property type="match status" value="1"/>
</dbReference>
<proteinExistence type="inferred from homology"/>
<feature type="domain" description="SAICAR synthetase/ADE2 N-terminal" evidence="12">
    <location>
        <begin position="101"/>
        <end position="346"/>
    </location>
</feature>
<keyword evidence="7" id="KW-0067">ATP-binding</keyword>
<reference evidence="13" key="1">
    <citation type="submission" date="2023-07" db="EMBL/GenBank/DDBJ databases">
        <title>A chromosome-level genome assembly of Lolium multiflorum.</title>
        <authorList>
            <person name="Chen Y."/>
            <person name="Copetti D."/>
            <person name="Kolliker R."/>
            <person name="Studer B."/>
        </authorList>
    </citation>
    <scope>NUCLEOTIDE SEQUENCE</scope>
    <source>
        <strain evidence="13">02402/16</strain>
        <tissue evidence="13">Leaf</tissue>
    </source>
</reference>
<evidence type="ECO:0000256" key="1">
    <source>
        <dbReference type="ARBA" id="ARBA00004672"/>
    </source>
</evidence>
<dbReference type="InterPro" id="IPR028923">
    <property type="entry name" value="SAICAR_synt/ADE2_N"/>
</dbReference>
<evidence type="ECO:0000256" key="5">
    <source>
        <dbReference type="ARBA" id="ARBA00022741"/>
    </source>
</evidence>
<keyword evidence="14" id="KW-1185">Reference proteome</keyword>
<dbReference type="Pfam" id="PF01259">
    <property type="entry name" value="SAICAR_synt"/>
    <property type="match status" value="1"/>
</dbReference>
<sequence>MSPAAPPTAIRLTTSPKPLPHTISSPATRRPSHLSMSAPSRHRTSPLAAAAAARGSGAAPSLLAADPSHRDAVLLAARGAMANCLGETHLDLVVPGLRLAAKGKVRDVYESGEHLVLVTTDRQSAFDRVLASIPFKGQVLNETSLWWFNRTGHITPNAVVSCPDKNVTIAKRCSVFPVEFVARGFVTGSTDTSLWTVYNNGVRNYCGNVIPDGMVKNQKLAANILTPTTKAADHDVPITPDEIVKAGLMSKDDFDEARSKALSLFEYGQQVALENGVILVDTKYEFGKTADGTIVLIDEVHTPDSSRYWIANSYEERFKSGLEPENVDKEFLRLWFKNNCNPYEDKILPEAPEELVSELAWRYIFLFETITNTKFEIPDTQEPIHERISRNVAEALRNL</sequence>
<dbReference type="Proteomes" id="UP001231189">
    <property type="component" value="Unassembled WGS sequence"/>
</dbReference>
<dbReference type="PROSITE" id="PS01058">
    <property type="entry name" value="SAICAR_SYNTHETASE_2"/>
    <property type="match status" value="1"/>
</dbReference>
<evidence type="ECO:0000256" key="8">
    <source>
        <dbReference type="ARBA" id="ARBA00030409"/>
    </source>
</evidence>
<evidence type="ECO:0000256" key="7">
    <source>
        <dbReference type="ARBA" id="ARBA00022840"/>
    </source>
</evidence>
<name>A0AAD8RTK7_LOLMU</name>
<comment type="pathway">
    <text evidence="1">Purine metabolism; IMP biosynthesis via de novo pathway; 5-amino-1-(5-phospho-D-ribosyl)imidazole-4-carboxamide from 5-amino-1-(5-phospho-D-ribosyl)imidazole-4-carboxylate: step 1/2.</text>
</comment>
<dbReference type="PROSITE" id="PS01057">
    <property type="entry name" value="SAICAR_SYNTHETASE_1"/>
    <property type="match status" value="1"/>
</dbReference>
<keyword evidence="6" id="KW-0658">Purine biosynthesis</keyword>
<evidence type="ECO:0000256" key="6">
    <source>
        <dbReference type="ARBA" id="ARBA00022755"/>
    </source>
</evidence>
<dbReference type="NCBIfam" id="NF009251">
    <property type="entry name" value="PRK12607.1"/>
    <property type="match status" value="1"/>
</dbReference>
<dbReference type="EC" id="6.3.2.6" evidence="3"/>
<evidence type="ECO:0000256" key="10">
    <source>
        <dbReference type="ARBA" id="ARBA00073447"/>
    </source>
</evidence>
<evidence type="ECO:0000256" key="11">
    <source>
        <dbReference type="SAM" id="MobiDB-lite"/>
    </source>
</evidence>
<dbReference type="GO" id="GO:0005524">
    <property type="term" value="F:ATP binding"/>
    <property type="evidence" value="ECO:0007669"/>
    <property type="project" value="UniProtKB-KW"/>
</dbReference>
<organism evidence="13 14">
    <name type="scientific">Lolium multiflorum</name>
    <name type="common">Italian ryegrass</name>
    <name type="synonym">Lolium perenne subsp. multiflorum</name>
    <dbReference type="NCBI Taxonomy" id="4521"/>
    <lineage>
        <taxon>Eukaryota</taxon>
        <taxon>Viridiplantae</taxon>
        <taxon>Streptophyta</taxon>
        <taxon>Embryophyta</taxon>
        <taxon>Tracheophyta</taxon>
        <taxon>Spermatophyta</taxon>
        <taxon>Magnoliopsida</taxon>
        <taxon>Liliopsida</taxon>
        <taxon>Poales</taxon>
        <taxon>Poaceae</taxon>
        <taxon>BOP clade</taxon>
        <taxon>Pooideae</taxon>
        <taxon>Poodae</taxon>
        <taxon>Poeae</taxon>
        <taxon>Poeae Chloroplast Group 2 (Poeae type)</taxon>
        <taxon>Loliodinae</taxon>
        <taxon>Loliinae</taxon>
        <taxon>Lolium</taxon>
    </lineage>
</organism>
<evidence type="ECO:0000256" key="3">
    <source>
        <dbReference type="ARBA" id="ARBA00012217"/>
    </source>
</evidence>
<dbReference type="AlphaFoldDB" id="A0AAD8RTK7"/>
<evidence type="ECO:0000259" key="12">
    <source>
        <dbReference type="Pfam" id="PF01259"/>
    </source>
</evidence>
<feature type="region of interest" description="Disordered" evidence="11">
    <location>
        <begin position="1"/>
        <end position="48"/>
    </location>
</feature>
<comment type="caution">
    <text evidence="13">The sequence shown here is derived from an EMBL/GenBank/DDBJ whole genome shotgun (WGS) entry which is preliminary data.</text>
</comment>
<accession>A0AAD8RTK7</accession>
<feature type="compositionally biased region" description="Polar residues" evidence="11">
    <location>
        <begin position="11"/>
        <end position="27"/>
    </location>
</feature>
<gene>
    <name evidence="13" type="ORF">QYE76_005760</name>
</gene>
<protein>
    <recommendedName>
        <fullName evidence="10">Phosphoribosylaminoimidazole-succinocarboxamide synthase, chloroplastic</fullName>
        <ecNumber evidence="3">6.3.2.6</ecNumber>
    </recommendedName>
    <alternativeName>
        <fullName evidence="8">SAICAR synthetase</fullName>
    </alternativeName>
</protein>
<dbReference type="HAMAP" id="MF_00137">
    <property type="entry name" value="SAICAR_synth"/>
    <property type="match status" value="1"/>
</dbReference>
<evidence type="ECO:0000256" key="2">
    <source>
        <dbReference type="ARBA" id="ARBA00010190"/>
    </source>
</evidence>
<comment type="catalytic activity">
    <reaction evidence="9">
        <text>5-amino-1-(5-phospho-D-ribosyl)imidazole-4-carboxylate + L-aspartate + ATP = (2S)-2-[5-amino-1-(5-phospho-beta-D-ribosyl)imidazole-4-carboxamido]succinate + ADP + phosphate + 2 H(+)</text>
        <dbReference type="Rhea" id="RHEA:22628"/>
        <dbReference type="ChEBI" id="CHEBI:15378"/>
        <dbReference type="ChEBI" id="CHEBI:29991"/>
        <dbReference type="ChEBI" id="CHEBI:30616"/>
        <dbReference type="ChEBI" id="CHEBI:43474"/>
        <dbReference type="ChEBI" id="CHEBI:58443"/>
        <dbReference type="ChEBI" id="CHEBI:77657"/>
        <dbReference type="ChEBI" id="CHEBI:456216"/>
        <dbReference type="EC" id="6.3.2.6"/>
    </reaction>
</comment>
<dbReference type="SUPFAM" id="SSF56104">
    <property type="entry name" value="SAICAR synthase-like"/>
    <property type="match status" value="1"/>
</dbReference>
<dbReference type="Gene3D" id="3.30.200.20">
    <property type="entry name" value="Phosphorylase Kinase, domain 1"/>
    <property type="match status" value="1"/>
</dbReference>
<dbReference type="CDD" id="cd01414">
    <property type="entry name" value="SAICAR_synt_Sc"/>
    <property type="match status" value="1"/>
</dbReference>
<dbReference type="PANTHER" id="PTHR43700:SF1">
    <property type="entry name" value="PHOSPHORIBOSYLAMINOIMIDAZOLE-SUCCINOCARBOXAMIDE SYNTHASE"/>
    <property type="match status" value="1"/>
</dbReference>
<keyword evidence="5" id="KW-0547">Nucleotide-binding</keyword>
<dbReference type="GO" id="GO:0006189">
    <property type="term" value="P:'de novo' IMP biosynthetic process"/>
    <property type="evidence" value="ECO:0007669"/>
    <property type="project" value="TreeGrafter"/>
</dbReference>
<dbReference type="PANTHER" id="PTHR43700">
    <property type="entry name" value="PHOSPHORIBOSYLAMINOIMIDAZOLE-SUCCINOCARBOXAMIDE SYNTHASE"/>
    <property type="match status" value="1"/>
</dbReference>
<comment type="similarity">
    <text evidence="2">Belongs to the SAICAR synthetase family.</text>
</comment>
<evidence type="ECO:0000256" key="9">
    <source>
        <dbReference type="ARBA" id="ARBA00048475"/>
    </source>
</evidence>
<evidence type="ECO:0000313" key="13">
    <source>
        <dbReference type="EMBL" id="KAK1631445.1"/>
    </source>
</evidence>
<keyword evidence="4" id="KW-0436">Ligase</keyword>
<dbReference type="InterPro" id="IPR018236">
    <property type="entry name" value="SAICAR_synthetase_CS"/>
</dbReference>